<feature type="transmembrane region" description="Helical" evidence="1">
    <location>
        <begin position="53"/>
        <end position="74"/>
    </location>
</feature>
<gene>
    <name evidence="2" type="ORF">Glove_346g187</name>
</gene>
<dbReference type="OrthoDB" id="2442928at2759"/>
<comment type="caution">
    <text evidence="2">The sequence shown here is derived from an EMBL/GenBank/DDBJ whole genome shotgun (WGS) entry which is preliminary data.</text>
</comment>
<evidence type="ECO:0000313" key="3">
    <source>
        <dbReference type="Proteomes" id="UP000266861"/>
    </source>
</evidence>
<name>A0A397HF06_9GLOM</name>
<keyword evidence="1" id="KW-0472">Membrane</keyword>
<protein>
    <submittedName>
        <fullName evidence="2">Uncharacterized protein</fullName>
    </submittedName>
</protein>
<dbReference type="Proteomes" id="UP000266861">
    <property type="component" value="Unassembled WGS sequence"/>
</dbReference>
<accession>A0A397HF06</accession>
<dbReference type="EMBL" id="PQFF01000316">
    <property type="protein sequence ID" value="RHZ61685.1"/>
    <property type="molecule type" value="Genomic_DNA"/>
</dbReference>
<keyword evidence="1" id="KW-0812">Transmembrane</keyword>
<evidence type="ECO:0000313" key="2">
    <source>
        <dbReference type="EMBL" id="RHZ61685.1"/>
    </source>
</evidence>
<organism evidence="2 3">
    <name type="scientific">Diversispora epigaea</name>
    <dbReference type="NCBI Taxonomy" id="1348612"/>
    <lineage>
        <taxon>Eukaryota</taxon>
        <taxon>Fungi</taxon>
        <taxon>Fungi incertae sedis</taxon>
        <taxon>Mucoromycota</taxon>
        <taxon>Glomeromycotina</taxon>
        <taxon>Glomeromycetes</taxon>
        <taxon>Diversisporales</taxon>
        <taxon>Diversisporaceae</taxon>
        <taxon>Diversispora</taxon>
    </lineage>
</organism>
<proteinExistence type="predicted"/>
<reference evidence="2 3" key="1">
    <citation type="submission" date="2018-08" db="EMBL/GenBank/DDBJ databases">
        <title>Genome and evolution of the arbuscular mycorrhizal fungus Diversispora epigaea (formerly Glomus versiforme) and its bacterial endosymbionts.</title>
        <authorList>
            <person name="Sun X."/>
            <person name="Fei Z."/>
            <person name="Harrison M."/>
        </authorList>
    </citation>
    <scope>NUCLEOTIDE SEQUENCE [LARGE SCALE GENOMIC DNA]</scope>
    <source>
        <strain evidence="2 3">IT104</strain>
    </source>
</reference>
<keyword evidence="3" id="KW-1185">Reference proteome</keyword>
<dbReference type="AlphaFoldDB" id="A0A397HF06"/>
<keyword evidence="1" id="KW-1133">Transmembrane helix</keyword>
<evidence type="ECO:0000256" key="1">
    <source>
        <dbReference type="SAM" id="Phobius"/>
    </source>
</evidence>
<sequence>MAAVNNHRLENFKEKLITALEEIDLPPNKANEREKFLEAIHTIFQVERINDKLFIKVSAIFVLSFYIHFTIIIIPKWDVLIVDTWLLAMNVRQPTRKQQIHPVINFFIVD</sequence>